<accession>A0A6C0KPZ9</accession>
<feature type="domain" description="Type I restriction modification DNA specificity" evidence="9">
    <location>
        <begin position="517"/>
        <end position="696"/>
    </location>
</feature>
<protein>
    <recommendedName>
        <fullName evidence="2">site-specific DNA-methyltransferase (adenine-specific)</fullName>
        <ecNumber evidence="2">2.1.1.72</ecNumber>
    </recommendedName>
</protein>
<dbReference type="InterPro" id="IPR002052">
    <property type="entry name" value="DNA_methylase_N6_adenine_CS"/>
</dbReference>
<evidence type="ECO:0000313" key="11">
    <source>
        <dbReference type="EMBL" id="QHU19699.1"/>
    </source>
</evidence>
<evidence type="ECO:0000256" key="8">
    <source>
        <dbReference type="ARBA" id="ARBA00047942"/>
    </source>
</evidence>
<dbReference type="PANTHER" id="PTHR42933:SF4">
    <property type="entry name" value="TYPE I RESTRICTION ENZYME ECOKI METHYLASE SUBUNIT"/>
    <property type="match status" value="1"/>
</dbReference>
<keyword evidence="4" id="KW-0808">Transferase</keyword>
<dbReference type="CDD" id="cd17278">
    <property type="entry name" value="RMtype1_S_LdeBORF1052P-TRD2-CR2"/>
    <property type="match status" value="1"/>
</dbReference>
<feature type="domain" description="DNA methylase adenine-specific" evidence="10">
    <location>
        <begin position="192"/>
        <end position="512"/>
    </location>
</feature>
<dbReference type="GO" id="GO:0009007">
    <property type="term" value="F:site-specific DNA-methyltransferase (adenine-specific) activity"/>
    <property type="evidence" value="ECO:0007669"/>
    <property type="project" value="UniProtKB-EC"/>
</dbReference>
<dbReference type="Gene3D" id="3.40.50.150">
    <property type="entry name" value="Vaccinia Virus protein VP39"/>
    <property type="match status" value="1"/>
</dbReference>
<evidence type="ECO:0000256" key="6">
    <source>
        <dbReference type="ARBA" id="ARBA00022747"/>
    </source>
</evidence>
<dbReference type="CDD" id="cd17291">
    <property type="entry name" value="RMtype1_S_MgeORF438P-TRD-CR_like"/>
    <property type="match status" value="1"/>
</dbReference>
<dbReference type="Gene3D" id="3.90.220.20">
    <property type="entry name" value="DNA methylase specificity domains"/>
    <property type="match status" value="2"/>
</dbReference>
<evidence type="ECO:0000256" key="1">
    <source>
        <dbReference type="ARBA" id="ARBA00010923"/>
    </source>
</evidence>
<organism evidence="11">
    <name type="scientific">viral metagenome</name>
    <dbReference type="NCBI Taxonomy" id="1070528"/>
    <lineage>
        <taxon>unclassified sequences</taxon>
        <taxon>metagenomes</taxon>
        <taxon>organismal metagenomes</taxon>
    </lineage>
</organism>
<dbReference type="GO" id="GO:0009307">
    <property type="term" value="P:DNA restriction-modification system"/>
    <property type="evidence" value="ECO:0007669"/>
    <property type="project" value="UniProtKB-KW"/>
</dbReference>
<dbReference type="PROSITE" id="PS00092">
    <property type="entry name" value="N6_MTASE"/>
    <property type="match status" value="1"/>
</dbReference>
<evidence type="ECO:0000256" key="2">
    <source>
        <dbReference type="ARBA" id="ARBA00011900"/>
    </source>
</evidence>
<evidence type="ECO:0000256" key="4">
    <source>
        <dbReference type="ARBA" id="ARBA00022679"/>
    </source>
</evidence>
<dbReference type="InterPro" id="IPR044946">
    <property type="entry name" value="Restrct_endonuc_typeI_TRD_sf"/>
</dbReference>
<dbReference type="Gene3D" id="1.20.1260.30">
    <property type="match status" value="1"/>
</dbReference>
<evidence type="ECO:0000256" key="7">
    <source>
        <dbReference type="ARBA" id="ARBA00023125"/>
    </source>
</evidence>
<dbReference type="InterPro" id="IPR003356">
    <property type="entry name" value="DNA_methylase_A-5"/>
</dbReference>
<name>A0A6C0KPZ9_9ZZZZ</name>
<dbReference type="InterPro" id="IPR038333">
    <property type="entry name" value="T1MK-like_N_sf"/>
</dbReference>
<evidence type="ECO:0000256" key="3">
    <source>
        <dbReference type="ARBA" id="ARBA00022603"/>
    </source>
</evidence>
<keyword evidence="6" id="KW-0680">Restriction system</keyword>
<dbReference type="InterPro" id="IPR029063">
    <property type="entry name" value="SAM-dependent_MTases_sf"/>
</dbReference>
<dbReference type="EC" id="2.1.1.72" evidence="2"/>
<evidence type="ECO:0000259" key="10">
    <source>
        <dbReference type="Pfam" id="PF02384"/>
    </source>
</evidence>
<dbReference type="InterPro" id="IPR051537">
    <property type="entry name" value="DNA_Adenine_Mtase"/>
</dbReference>
<dbReference type="GO" id="GO:0032259">
    <property type="term" value="P:methylation"/>
    <property type="evidence" value="ECO:0007669"/>
    <property type="project" value="UniProtKB-KW"/>
</dbReference>
<keyword evidence="3" id="KW-0489">Methyltransferase</keyword>
<feature type="domain" description="Type I restriction modification DNA specificity" evidence="9">
    <location>
        <begin position="713"/>
        <end position="866"/>
    </location>
</feature>
<sequence length="900" mass="102910">MANPKSYSCELCKKVFAQKCDYTRHKIKKAPCISLEEMEQIAKAKETSNDTKSHLTSVFKSCLNVLRDNEGITGEKALKNLSYLLILKLIEPYIGNEINIDDYEYDLASHFDESVIEVNKKRLLAISRFTKLADEKEENIPVIMKYLWDIILSVHPTTKNIFLKDKGFDIRHQSSYKKIIEKLYKLDLSSTDYDVLGNAYEEVFQDIMTGKVLGQYFTQPLVKKMMVKLINPQIKADGTIETCGDPTMGTGGFLISYLQVILQQSKVKAIEPNWDFIKTQGLYGKELDPDTYQLAVSNMLISSGHMFEQLENGDSIREPISRKFDNVLANPPFGIKGLKYDDFESSLKNEYIPIKSDNAVSLFIQAIIYMLKINGKAAVVLPDGQDLFSKTNKTLVAVREYLMKTCDLKEIIYLPSGIFTYTSIKTCVFYFVKKREGSDVLETLIKSSSKTQKENGRAYKFSKTHQTSKVAFYDFNPYEDVKNLLVEVPIEKIVNNSYSLNYAEYMKDESEVDKYEEDVLVKTLGEVCEFQNGYSFKSTNYEKQNATNIGILQIKSIQNGIIDENKITEYIEENNKYKSFEIQKGDILIALSGATTGKIGIYNLENKSYLNQRVGKINAKPGIYQKYIYYWYVCCNIDEKVLGLAQGTAQPNISTNDISKFKIPIPSLEKQKTIVAYLDYIYEKANKTSLTKIEELKQLNEFCLNNQKIFGENNVKELGEVCSIDYGTRIVRSNNIEGEYPVYGSGRAMFSTETFNRDGFNILIGRFALSLECVRFINQKIFLNDSGLSVKPKTEILLHKYIGYYLLHNQNIIYNCARGTAQKNLEMDELKSLKIPVPSLEKQKEIVAYCDYNCNLIKQLENEIENNKELAEQFIKGIVKNVGVDVDVDVDELEEEESEE</sequence>
<evidence type="ECO:0000256" key="5">
    <source>
        <dbReference type="ARBA" id="ARBA00022691"/>
    </source>
</evidence>
<dbReference type="SUPFAM" id="SSF53335">
    <property type="entry name" value="S-adenosyl-L-methionine-dependent methyltransferases"/>
    <property type="match status" value="1"/>
</dbReference>
<dbReference type="AlphaFoldDB" id="A0A6C0KPZ9"/>
<dbReference type="PANTHER" id="PTHR42933">
    <property type="entry name" value="SLR6095 PROTEIN"/>
    <property type="match status" value="1"/>
</dbReference>
<dbReference type="GO" id="GO:0003677">
    <property type="term" value="F:DNA binding"/>
    <property type="evidence" value="ECO:0007669"/>
    <property type="project" value="UniProtKB-KW"/>
</dbReference>
<dbReference type="Pfam" id="PF01420">
    <property type="entry name" value="Methylase_S"/>
    <property type="match status" value="2"/>
</dbReference>
<comment type="catalytic activity">
    <reaction evidence="8">
        <text>a 2'-deoxyadenosine in DNA + S-adenosyl-L-methionine = an N(6)-methyl-2'-deoxyadenosine in DNA + S-adenosyl-L-homocysteine + H(+)</text>
        <dbReference type="Rhea" id="RHEA:15197"/>
        <dbReference type="Rhea" id="RHEA-COMP:12418"/>
        <dbReference type="Rhea" id="RHEA-COMP:12419"/>
        <dbReference type="ChEBI" id="CHEBI:15378"/>
        <dbReference type="ChEBI" id="CHEBI:57856"/>
        <dbReference type="ChEBI" id="CHEBI:59789"/>
        <dbReference type="ChEBI" id="CHEBI:90615"/>
        <dbReference type="ChEBI" id="CHEBI:90616"/>
        <dbReference type="EC" id="2.1.1.72"/>
    </reaction>
</comment>
<keyword evidence="7" id="KW-0238">DNA-binding</keyword>
<keyword evidence="5" id="KW-0949">S-adenosyl-L-methionine</keyword>
<reference evidence="11" key="1">
    <citation type="journal article" date="2020" name="Nature">
        <title>Giant virus diversity and host interactions through global metagenomics.</title>
        <authorList>
            <person name="Schulz F."/>
            <person name="Roux S."/>
            <person name="Paez-Espino D."/>
            <person name="Jungbluth S."/>
            <person name="Walsh D.A."/>
            <person name="Denef V.J."/>
            <person name="McMahon K.D."/>
            <person name="Konstantinidis K.T."/>
            <person name="Eloe-Fadrosh E.A."/>
            <person name="Kyrpides N.C."/>
            <person name="Woyke T."/>
        </authorList>
    </citation>
    <scope>NUCLEOTIDE SEQUENCE</scope>
    <source>
        <strain evidence="11">GVMAG-S-3300013014-113</strain>
    </source>
</reference>
<dbReference type="Pfam" id="PF02384">
    <property type="entry name" value="N6_Mtase"/>
    <property type="match status" value="1"/>
</dbReference>
<comment type="similarity">
    <text evidence="1">Belongs to the type-I restriction system S methylase family.</text>
</comment>
<proteinExistence type="inferred from homology"/>
<evidence type="ECO:0000259" key="9">
    <source>
        <dbReference type="Pfam" id="PF01420"/>
    </source>
</evidence>
<dbReference type="PRINTS" id="PR00507">
    <property type="entry name" value="N12N6MTFRASE"/>
</dbReference>
<dbReference type="SUPFAM" id="SSF116734">
    <property type="entry name" value="DNA methylase specificity domain"/>
    <property type="match status" value="2"/>
</dbReference>
<dbReference type="EMBL" id="MN740954">
    <property type="protein sequence ID" value="QHU19699.1"/>
    <property type="molecule type" value="Genomic_DNA"/>
</dbReference>
<dbReference type="GO" id="GO:0008170">
    <property type="term" value="F:N-methyltransferase activity"/>
    <property type="evidence" value="ECO:0007669"/>
    <property type="project" value="InterPro"/>
</dbReference>
<dbReference type="InterPro" id="IPR000055">
    <property type="entry name" value="Restrct_endonuc_typeI_TRD"/>
</dbReference>